<sequence>MPRSSLYVACPTAILRPSENWVQAVRDDIERELTPLFDKAQAEQSAVLNGDASACAREEAKEKCERVIETLRNVAKGEFQWRLLVEVDRRLALLALDVASVPPKLLPAIVVKQQRWILEQIQKGTDDEKIPISSKVQKCKESSAVVEHTNLVLTSGKQQEVTEDPLPFDSMEYSDDPVTCNTRPPCGPQIPDVPTMNVAFDDSAFASAPTTAHWYYVAPAAPTFPTAAQSTAETDNWELPTAPTAHAGPVPCLDATGVPGLPSEKATSSAEQPCGRPDTFHPPHLDNTADPLITNRDIWTATAPESTVAFALEERVRLASEHREKFLNSREDELAVKDAALQQKEARLNAETLRARQRNKDIIEREAVVAQKLIDAYAISSAAMKLEAEVQRREKVVIAKESAARRRPDEEINQRFAAFVTLPVGQSQNISSTTPCQPRNHGPRPHSIKTYKASWGAASATLQEQETNDSELEPTPDKQIAERLLSARILEEQRRKYWEVARKQLTACNTGSSYYLQEDGQ</sequence>
<organism evidence="1 2">
    <name type="scientific">Auriscalpium vulgare</name>
    <dbReference type="NCBI Taxonomy" id="40419"/>
    <lineage>
        <taxon>Eukaryota</taxon>
        <taxon>Fungi</taxon>
        <taxon>Dikarya</taxon>
        <taxon>Basidiomycota</taxon>
        <taxon>Agaricomycotina</taxon>
        <taxon>Agaricomycetes</taxon>
        <taxon>Russulales</taxon>
        <taxon>Auriscalpiaceae</taxon>
        <taxon>Auriscalpium</taxon>
    </lineage>
</organism>
<proteinExistence type="predicted"/>
<evidence type="ECO:0000313" key="1">
    <source>
        <dbReference type="EMBL" id="KAI0050062.1"/>
    </source>
</evidence>
<dbReference type="Proteomes" id="UP000814033">
    <property type="component" value="Unassembled WGS sequence"/>
</dbReference>
<protein>
    <submittedName>
        <fullName evidence="1">Uncharacterized protein</fullName>
    </submittedName>
</protein>
<reference evidence="1" key="2">
    <citation type="journal article" date="2022" name="New Phytol.">
        <title>Evolutionary transition to the ectomycorrhizal habit in the genomes of a hyperdiverse lineage of mushroom-forming fungi.</title>
        <authorList>
            <person name="Looney B."/>
            <person name="Miyauchi S."/>
            <person name="Morin E."/>
            <person name="Drula E."/>
            <person name="Courty P.E."/>
            <person name="Kohler A."/>
            <person name="Kuo A."/>
            <person name="LaButti K."/>
            <person name="Pangilinan J."/>
            <person name="Lipzen A."/>
            <person name="Riley R."/>
            <person name="Andreopoulos W."/>
            <person name="He G."/>
            <person name="Johnson J."/>
            <person name="Nolan M."/>
            <person name="Tritt A."/>
            <person name="Barry K.W."/>
            <person name="Grigoriev I.V."/>
            <person name="Nagy L.G."/>
            <person name="Hibbett D."/>
            <person name="Henrissat B."/>
            <person name="Matheny P.B."/>
            <person name="Labbe J."/>
            <person name="Martin F.M."/>
        </authorList>
    </citation>
    <scope>NUCLEOTIDE SEQUENCE</scope>
    <source>
        <strain evidence="1">FP105234-sp</strain>
    </source>
</reference>
<comment type="caution">
    <text evidence="1">The sequence shown here is derived from an EMBL/GenBank/DDBJ whole genome shotgun (WGS) entry which is preliminary data.</text>
</comment>
<reference evidence="1" key="1">
    <citation type="submission" date="2021-02" db="EMBL/GenBank/DDBJ databases">
        <authorList>
            <consortium name="DOE Joint Genome Institute"/>
            <person name="Ahrendt S."/>
            <person name="Looney B.P."/>
            <person name="Miyauchi S."/>
            <person name="Morin E."/>
            <person name="Drula E."/>
            <person name="Courty P.E."/>
            <person name="Chicoki N."/>
            <person name="Fauchery L."/>
            <person name="Kohler A."/>
            <person name="Kuo A."/>
            <person name="Labutti K."/>
            <person name="Pangilinan J."/>
            <person name="Lipzen A."/>
            <person name="Riley R."/>
            <person name="Andreopoulos W."/>
            <person name="He G."/>
            <person name="Johnson J."/>
            <person name="Barry K.W."/>
            <person name="Grigoriev I.V."/>
            <person name="Nagy L."/>
            <person name="Hibbett D."/>
            <person name="Henrissat B."/>
            <person name="Matheny P.B."/>
            <person name="Labbe J."/>
            <person name="Martin F."/>
        </authorList>
    </citation>
    <scope>NUCLEOTIDE SEQUENCE</scope>
    <source>
        <strain evidence="1">FP105234-sp</strain>
    </source>
</reference>
<dbReference type="EMBL" id="MU275866">
    <property type="protein sequence ID" value="KAI0050062.1"/>
    <property type="molecule type" value="Genomic_DNA"/>
</dbReference>
<evidence type="ECO:0000313" key="2">
    <source>
        <dbReference type="Proteomes" id="UP000814033"/>
    </source>
</evidence>
<name>A0ACB8S1Q9_9AGAM</name>
<accession>A0ACB8S1Q9</accession>
<keyword evidence="2" id="KW-1185">Reference proteome</keyword>
<gene>
    <name evidence="1" type="ORF">FA95DRAFT_1677084</name>
</gene>